<dbReference type="RefSeq" id="WP_381485952.1">
    <property type="nucleotide sequence ID" value="NZ_JBHTIK010000002.1"/>
</dbReference>
<evidence type="ECO:0000313" key="2">
    <source>
        <dbReference type="EMBL" id="MFD0847259.1"/>
    </source>
</evidence>
<name>A0ABW3BYU0_SPHXN</name>
<feature type="signal peptide" evidence="1">
    <location>
        <begin position="1"/>
        <end position="21"/>
    </location>
</feature>
<comment type="caution">
    <text evidence="2">The sequence shown here is derived from an EMBL/GenBank/DDBJ whole genome shotgun (WGS) entry which is preliminary data.</text>
</comment>
<dbReference type="Proteomes" id="UP001597124">
    <property type="component" value="Unassembled WGS sequence"/>
</dbReference>
<keyword evidence="1" id="KW-0732">Signal</keyword>
<evidence type="ECO:0000313" key="3">
    <source>
        <dbReference type="Proteomes" id="UP001597124"/>
    </source>
</evidence>
<gene>
    <name evidence="2" type="ORF">ACFQ00_02900</name>
</gene>
<feature type="chain" id="PRO_5045968400" evidence="1">
    <location>
        <begin position="22"/>
        <end position="164"/>
    </location>
</feature>
<evidence type="ECO:0000256" key="1">
    <source>
        <dbReference type="SAM" id="SignalP"/>
    </source>
</evidence>
<proteinExistence type="predicted"/>
<reference evidence="3" key="1">
    <citation type="journal article" date="2019" name="Int. J. Syst. Evol. Microbiol.">
        <title>The Global Catalogue of Microorganisms (GCM) 10K type strain sequencing project: providing services to taxonomists for standard genome sequencing and annotation.</title>
        <authorList>
            <consortium name="The Broad Institute Genomics Platform"/>
            <consortium name="The Broad Institute Genome Sequencing Center for Infectious Disease"/>
            <person name="Wu L."/>
            <person name="Ma J."/>
        </authorList>
    </citation>
    <scope>NUCLEOTIDE SEQUENCE [LARGE SCALE GENOMIC DNA]</scope>
    <source>
        <strain evidence="3">CCUG 52537</strain>
    </source>
</reference>
<accession>A0ABW3BYU0</accession>
<dbReference type="EMBL" id="JBHTIK010000002">
    <property type="protein sequence ID" value="MFD0847259.1"/>
    <property type="molecule type" value="Genomic_DNA"/>
</dbReference>
<protein>
    <submittedName>
        <fullName evidence="2">Uncharacterized protein</fullName>
    </submittedName>
</protein>
<organism evidence="2 3">
    <name type="scientific">Sphingosinicella xenopeptidilytica</name>
    <dbReference type="NCBI Taxonomy" id="364098"/>
    <lineage>
        <taxon>Bacteria</taxon>
        <taxon>Pseudomonadati</taxon>
        <taxon>Pseudomonadota</taxon>
        <taxon>Alphaproteobacteria</taxon>
        <taxon>Sphingomonadales</taxon>
        <taxon>Sphingosinicellaceae</taxon>
        <taxon>Sphingosinicella</taxon>
    </lineage>
</organism>
<keyword evidence="3" id="KW-1185">Reference proteome</keyword>
<sequence>MKHLAALAIAVAAFHGVPAAAQQSAPVPAVEADAPWPETWFEIFKLAPGKQEAFIRFIGLGDDVLAAGGQPPIQLFFHENGAEFDVILFKPVPVITPTSEQEAAMARRSKELGLPTGPAYFIHIRELIASHSDTRTVGPVSAAQWLARLDKWRAANPSRKMGRN</sequence>